<dbReference type="RefSeq" id="WP_106750424.1">
    <property type="nucleotide sequence ID" value="NZ_CP027668.1"/>
</dbReference>
<dbReference type="OrthoDB" id="7173378at2"/>
<evidence type="ECO:0000256" key="2">
    <source>
        <dbReference type="SAM" id="SignalP"/>
    </source>
</evidence>
<protein>
    <submittedName>
        <fullName evidence="3">DUF423 domain-containing protein</fullName>
    </submittedName>
</protein>
<dbReference type="Pfam" id="PF04241">
    <property type="entry name" value="DUF423"/>
    <property type="match status" value="1"/>
</dbReference>
<keyword evidence="1" id="KW-0472">Membrane</keyword>
<feature type="transmembrane region" description="Helical" evidence="1">
    <location>
        <begin position="32"/>
        <end position="53"/>
    </location>
</feature>
<keyword evidence="4" id="KW-1185">Reference proteome</keyword>
<feature type="signal peptide" evidence="2">
    <location>
        <begin position="1"/>
        <end position="22"/>
    </location>
</feature>
<evidence type="ECO:0000256" key="1">
    <source>
        <dbReference type="SAM" id="Phobius"/>
    </source>
</evidence>
<sequence>MTATRLLLLAAGLMGATGVAFAAMASHAYAGTSLSVAATMLSLHAPAVIAVAIGRKAGLLADLPARIAAWGLVVGTALFSGDLALRSFAGIPVFPMAAPTGGMVMIAAWIGVALAGAAGGRREG</sequence>
<keyword evidence="1" id="KW-0812">Transmembrane</keyword>
<dbReference type="KEGG" id="phr:C6569_19460"/>
<dbReference type="Proteomes" id="UP000237889">
    <property type="component" value="Chromosome"/>
</dbReference>
<feature type="transmembrane region" description="Helical" evidence="1">
    <location>
        <begin position="65"/>
        <end position="85"/>
    </location>
</feature>
<feature type="chain" id="PRO_5015726445" evidence="2">
    <location>
        <begin position="23"/>
        <end position="124"/>
    </location>
</feature>
<evidence type="ECO:0000313" key="3">
    <source>
        <dbReference type="EMBL" id="AVO47054.1"/>
    </source>
</evidence>
<proteinExistence type="predicted"/>
<dbReference type="InterPro" id="IPR006696">
    <property type="entry name" value="DUF423"/>
</dbReference>
<reference evidence="3 4" key="1">
    <citation type="submission" date="2018-03" db="EMBL/GenBank/DDBJ databases">
        <title>Genome sequencing of Phreatobacter sp.</title>
        <authorList>
            <person name="Kim S.-J."/>
            <person name="Heo J."/>
            <person name="Kwon S.-W."/>
        </authorList>
    </citation>
    <scope>NUCLEOTIDE SEQUENCE [LARGE SCALE GENOMIC DNA]</scope>
    <source>
        <strain evidence="3 4">S-12</strain>
    </source>
</reference>
<evidence type="ECO:0000313" key="4">
    <source>
        <dbReference type="Proteomes" id="UP000237889"/>
    </source>
</evidence>
<accession>A0A2S0NFU4</accession>
<name>A0A2S0NFU4_9HYPH</name>
<dbReference type="EMBL" id="CP027668">
    <property type="protein sequence ID" value="AVO47054.1"/>
    <property type="molecule type" value="Genomic_DNA"/>
</dbReference>
<gene>
    <name evidence="3" type="ORF">C6569_19460</name>
</gene>
<organism evidence="3 4">
    <name type="scientific">Phreatobacter cathodiphilus</name>
    <dbReference type="NCBI Taxonomy" id="1868589"/>
    <lineage>
        <taxon>Bacteria</taxon>
        <taxon>Pseudomonadati</taxon>
        <taxon>Pseudomonadota</taxon>
        <taxon>Alphaproteobacteria</taxon>
        <taxon>Hyphomicrobiales</taxon>
        <taxon>Phreatobacteraceae</taxon>
        <taxon>Phreatobacter</taxon>
    </lineage>
</organism>
<keyword evidence="1" id="KW-1133">Transmembrane helix</keyword>
<keyword evidence="2" id="KW-0732">Signal</keyword>
<feature type="transmembrane region" description="Helical" evidence="1">
    <location>
        <begin position="97"/>
        <end position="118"/>
    </location>
</feature>
<dbReference type="AlphaFoldDB" id="A0A2S0NFU4"/>